<dbReference type="Gene3D" id="3.40.47.10">
    <property type="match status" value="1"/>
</dbReference>
<dbReference type="InterPro" id="IPR016035">
    <property type="entry name" value="Acyl_Trfase/lysoPLipase"/>
</dbReference>
<dbReference type="SMART" id="SM00822">
    <property type="entry name" value="PKS_KR"/>
    <property type="match status" value="1"/>
</dbReference>
<dbReference type="InterPro" id="IPR036736">
    <property type="entry name" value="ACP-like_sf"/>
</dbReference>
<dbReference type="InterPro" id="IPR049552">
    <property type="entry name" value="PKS_DH_N"/>
</dbReference>
<dbReference type="SUPFAM" id="SSF47336">
    <property type="entry name" value="ACP-like"/>
    <property type="match status" value="1"/>
</dbReference>
<dbReference type="InterPro" id="IPR018201">
    <property type="entry name" value="Ketoacyl_synth_AS"/>
</dbReference>
<dbReference type="FunFam" id="3.40.50.720:FF:000209">
    <property type="entry name" value="Polyketide synthase Pks12"/>
    <property type="match status" value="1"/>
</dbReference>
<dbReference type="CDD" id="cd00833">
    <property type="entry name" value="PKS"/>
    <property type="match status" value="1"/>
</dbReference>
<organism evidence="10 11">
    <name type="scientific">Trichocladium antarcticum</name>
    <dbReference type="NCBI Taxonomy" id="1450529"/>
    <lineage>
        <taxon>Eukaryota</taxon>
        <taxon>Fungi</taxon>
        <taxon>Dikarya</taxon>
        <taxon>Ascomycota</taxon>
        <taxon>Pezizomycotina</taxon>
        <taxon>Sordariomycetes</taxon>
        <taxon>Sordariomycetidae</taxon>
        <taxon>Sordariales</taxon>
        <taxon>Chaetomiaceae</taxon>
        <taxon>Trichocladium</taxon>
    </lineage>
</organism>
<dbReference type="InterPro" id="IPR016039">
    <property type="entry name" value="Thiolase-like"/>
</dbReference>
<evidence type="ECO:0000256" key="5">
    <source>
        <dbReference type="ARBA" id="ARBA00023268"/>
    </source>
</evidence>
<keyword evidence="11" id="KW-1185">Reference proteome</keyword>
<keyword evidence="4" id="KW-0560">Oxidoreductase</keyword>
<evidence type="ECO:0000256" key="6">
    <source>
        <dbReference type="PROSITE-ProRule" id="PRU01363"/>
    </source>
</evidence>
<dbReference type="InterPro" id="IPR014043">
    <property type="entry name" value="Acyl_transferase_dom"/>
</dbReference>
<dbReference type="GO" id="GO:0031177">
    <property type="term" value="F:phosphopantetheine binding"/>
    <property type="evidence" value="ECO:0007669"/>
    <property type="project" value="InterPro"/>
</dbReference>
<evidence type="ECO:0000313" key="10">
    <source>
        <dbReference type="EMBL" id="KAK4135867.1"/>
    </source>
</evidence>
<dbReference type="Pfam" id="PF02801">
    <property type="entry name" value="Ketoacyl-synt_C"/>
    <property type="match status" value="1"/>
</dbReference>
<dbReference type="GO" id="GO:1901336">
    <property type="term" value="P:lactone biosynthetic process"/>
    <property type="evidence" value="ECO:0007669"/>
    <property type="project" value="UniProtKB-ARBA"/>
</dbReference>
<dbReference type="Pfam" id="PF23114">
    <property type="entry name" value="NAD-bd_HRPKS_sdrA"/>
    <property type="match status" value="1"/>
</dbReference>
<dbReference type="Gene3D" id="3.40.366.10">
    <property type="entry name" value="Malonyl-Coenzyme A Acyl Carrier Protein, domain 2"/>
    <property type="match status" value="1"/>
</dbReference>
<evidence type="ECO:0000256" key="4">
    <source>
        <dbReference type="ARBA" id="ARBA00023002"/>
    </source>
</evidence>
<dbReference type="InterPro" id="IPR020841">
    <property type="entry name" value="PKS_Beta-ketoAc_synthase_dom"/>
</dbReference>
<protein>
    <submittedName>
        <fullName evidence="10">PKSKA1</fullName>
    </submittedName>
</protein>
<dbReference type="SMART" id="SM00826">
    <property type="entry name" value="PKS_DH"/>
    <property type="match status" value="1"/>
</dbReference>
<dbReference type="PROSITE" id="PS50075">
    <property type="entry name" value="CARRIER"/>
    <property type="match status" value="1"/>
</dbReference>
<dbReference type="GO" id="GO:0016491">
    <property type="term" value="F:oxidoreductase activity"/>
    <property type="evidence" value="ECO:0007669"/>
    <property type="project" value="UniProtKB-KW"/>
</dbReference>
<dbReference type="InterPro" id="IPR050091">
    <property type="entry name" value="PKS_NRPS_Biosynth_Enz"/>
</dbReference>
<dbReference type="SUPFAM" id="SSF55048">
    <property type="entry name" value="Probable ACP-binding domain of malonyl-CoA ACP transacylase"/>
    <property type="match status" value="1"/>
</dbReference>
<dbReference type="PANTHER" id="PTHR43775:SF18">
    <property type="entry name" value="ENZYME, PUTATIVE (JCVI)-RELATED"/>
    <property type="match status" value="1"/>
</dbReference>
<feature type="region of interest" description="C-terminal hotdog fold" evidence="6">
    <location>
        <begin position="1135"/>
        <end position="1296"/>
    </location>
</feature>
<dbReference type="Gene3D" id="3.90.180.10">
    <property type="entry name" value="Medium-chain alcohol dehydrogenases, catalytic domain"/>
    <property type="match status" value="1"/>
</dbReference>
<dbReference type="InterPro" id="IPR056501">
    <property type="entry name" value="NAD-bd_HRPKS_sdrA"/>
</dbReference>
<dbReference type="PROSITE" id="PS52019">
    <property type="entry name" value="PKS_MFAS_DH"/>
    <property type="match status" value="1"/>
</dbReference>
<dbReference type="InterPro" id="IPR013968">
    <property type="entry name" value="PKS_KR"/>
</dbReference>
<reference evidence="10" key="2">
    <citation type="submission" date="2023-05" db="EMBL/GenBank/DDBJ databases">
        <authorList>
            <consortium name="Lawrence Berkeley National Laboratory"/>
            <person name="Steindorff A."/>
            <person name="Hensen N."/>
            <person name="Bonometti L."/>
            <person name="Westerberg I."/>
            <person name="Brannstrom I.O."/>
            <person name="Guillou S."/>
            <person name="Cros-Aarteil S."/>
            <person name="Calhoun S."/>
            <person name="Haridas S."/>
            <person name="Kuo A."/>
            <person name="Mondo S."/>
            <person name="Pangilinan J."/>
            <person name="Riley R."/>
            <person name="Labutti K."/>
            <person name="Andreopoulos B."/>
            <person name="Lipzen A."/>
            <person name="Chen C."/>
            <person name="Yanf M."/>
            <person name="Daum C."/>
            <person name="Ng V."/>
            <person name="Clum A."/>
            <person name="Ohm R."/>
            <person name="Martin F."/>
            <person name="Silar P."/>
            <person name="Natvig D."/>
            <person name="Lalanne C."/>
            <person name="Gautier V."/>
            <person name="Ament-Velasquez S.L."/>
            <person name="Kruys A."/>
            <person name="Hutchinson M.I."/>
            <person name="Powell A.J."/>
            <person name="Barry K."/>
            <person name="Miller A.N."/>
            <person name="Grigoriev I.V."/>
            <person name="Debuchy R."/>
            <person name="Gladieux P."/>
            <person name="Thoren M.H."/>
            <person name="Johannesson H."/>
        </authorList>
    </citation>
    <scope>NUCLEOTIDE SEQUENCE</scope>
    <source>
        <strain evidence="10">CBS 123565</strain>
    </source>
</reference>
<dbReference type="Pfam" id="PF13602">
    <property type="entry name" value="ADH_zinc_N_2"/>
    <property type="match status" value="1"/>
</dbReference>
<dbReference type="InterPro" id="IPR013154">
    <property type="entry name" value="ADH-like_N"/>
</dbReference>
<feature type="domain" description="Ketosynthase family 3 (KS3)" evidence="8">
    <location>
        <begin position="47"/>
        <end position="473"/>
    </location>
</feature>
<dbReference type="InterPro" id="IPR049900">
    <property type="entry name" value="PKS_mFAS_DH"/>
</dbReference>
<reference evidence="10" key="1">
    <citation type="journal article" date="2023" name="Mol. Phylogenet. Evol.">
        <title>Genome-scale phylogeny and comparative genomics of the fungal order Sordariales.</title>
        <authorList>
            <person name="Hensen N."/>
            <person name="Bonometti L."/>
            <person name="Westerberg I."/>
            <person name="Brannstrom I.O."/>
            <person name="Guillou S."/>
            <person name="Cros-Aarteil S."/>
            <person name="Calhoun S."/>
            <person name="Haridas S."/>
            <person name="Kuo A."/>
            <person name="Mondo S."/>
            <person name="Pangilinan J."/>
            <person name="Riley R."/>
            <person name="LaButti K."/>
            <person name="Andreopoulos B."/>
            <person name="Lipzen A."/>
            <person name="Chen C."/>
            <person name="Yan M."/>
            <person name="Daum C."/>
            <person name="Ng V."/>
            <person name="Clum A."/>
            <person name="Steindorff A."/>
            <person name="Ohm R.A."/>
            <person name="Martin F."/>
            <person name="Silar P."/>
            <person name="Natvig D.O."/>
            <person name="Lalanne C."/>
            <person name="Gautier V."/>
            <person name="Ament-Velasquez S.L."/>
            <person name="Kruys A."/>
            <person name="Hutchinson M.I."/>
            <person name="Powell A.J."/>
            <person name="Barry K."/>
            <person name="Miller A.N."/>
            <person name="Grigoriev I.V."/>
            <person name="Debuchy R."/>
            <person name="Gladieux P."/>
            <person name="Hiltunen Thoren M."/>
            <person name="Johannesson H."/>
        </authorList>
    </citation>
    <scope>NUCLEOTIDE SEQUENCE</scope>
    <source>
        <strain evidence="10">CBS 123565</strain>
    </source>
</reference>
<dbReference type="Gene3D" id="3.30.70.3290">
    <property type="match status" value="1"/>
</dbReference>
<dbReference type="PROSITE" id="PS52004">
    <property type="entry name" value="KS3_2"/>
    <property type="match status" value="1"/>
</dbReference>
<evidence type="ECO:0000259" key="7">
    <source>
        <dbReference type="PROSITE" id="PS50075"/>
    </source>
</evidence>
<dbReference type="InterPro" id="IPR016036">
    <property type="entry name" value="Malonyl_transacylase_ACP-bd"/>
</dbReference>
<dbReference type="PANTHER" id="PTHR43775">
    <property type="entry name" value="FATTY ACID SYNTHASE"/>
    <property type="match status" value="1"/>
</dbReference>
<evidence type="ECO:0000256" key="3">
    <source>
        <dbReference type="ARBA" id="ARBA00022679"/>
    </source>
</evidence>
<dbReference type="InterPro" id="IPR020843">
    <property type="entry name" value="ER"/>
</dbReference>
<dbReference type="InterPro" id="IPR032821">
    <property type="entry name" value="PKS_assoc"/>
</dbReference>
<dbReference type="Pfam" id="PF21089">
    <property type="entry name" value="PKS_DH_N"/>
    <property type="match status" value="1"/>
</dbReference>
<dbReference type="CDD" id="cd05195">
    <property type="entry name" value="enoyl_red"/>
    <property type="match status" value="1"/>
</dbReference>
<keyword evidence="2" id="KW-0597">Phosphoprotein</keyword>
<dbReference type="SUPFAM" id="SSF53901">
    <property type="entry name" value="Thiolase-like"/>
    <property type="match status" value="1"/>
</dbReference>
<gene>
    <name evidence="10" type="ORF">BT67DRAFT_419118</name>
</gene>
<dbReference type="InterPro" id="IPR036291">
    <property type="entry name" value="NAD(P)-bd_dom_sf"/>
</dbReference>
<evidence type="ECO:0000259" key="8">
    <source>
        <dbReference type="PROSITE" id="PS52004"/>
    </source>
</evidence>
<dbReference type="InterPro" id="IPR001227">
    <property type="entry name" value="Ac_transferase_dom_sf"/>
</dbReference>
<dbReference type="PROSITE" id="PS00606">
    <property type="entry name" value="KS3_1"/>
    <property type="match status" value="1"/>
</dbReference>
<dbReference type="Gene3D" id="3.10.129.110">
    <property type="entry name" value="Polyketide synthase dehydratase"/>
    <property type="match status" value="1"/>
</dbReference>
<accession>A0AAN6UMP0</accession>
<dbReference type="EMBL" id="MU853405">
    <property type="protein sequence ID" value="KAK4135867.1"/>
    <property type="molecule type" value="Genomic_DNA"/>
</dbReference>
<dbReference type="SUPFAM" id="SSF51735">
    <property type="entry name" value="NAD(P)-binding Rossmann-fold domains"/>
    <property type="match status" value="2"/>
</dbReference>
<proteinExistence type="predicted"/>
<dbReference type="InterPro" id="IPR009081">
    <property type="entry name" value="PP-bd_ACP"/>
</dbReference>
<dbReference type="Pfam" id="PF00698">
    <property type="entry name" value="Acyl_transf_1"/>
    <property type="match status" value="1"/>
</dbReference>
<feature type="active site" description="Proton donor; for dehydratase activity" evidence="6">
    <location>
        <position position="1200"/>
    </location>
</feature>
<dbReference type="SMART" id="SM00827">
    <property type="entry name" value="PKS_AT"/>
    <property type="match status" value="1"/>
</dbReference>
<sequence>MATSTLASATGTSPAESVFTSQCASEDGLAGVPVSGRVPLGAAHRTQVPIAVVGMGCRLPGHSSSPTKLWEFLQRGGVAKNEPPASRFSLGGHYDGTRRPRTMKSPGGMFLEDVNPAEFDGQFFNISRVDCIAMDPQQRQILEVAYECLENAGISLQTLSGTATGVIVGTNFIDYGAIQNRDPEDRADSITIGLASSILSNRVSHFLNVNGPSMTIDTACSASLVSVDVACRYLDSFQADAMIVGGANMWLTPEHNEEVGMMNMTQSATGKCHSFDAKGDGYVKAEGINAVYLKRLDDAIRDGDPIRAVIRGTAANASGRTAGLANPSPEMQAAVTRMAYKNAGINDFAATQFLECHGTGTLAGDPVEVKGASSVFAAGREQELVIGSIKSNIGHSEAAAGISGLLKAIMAVERGTIPGNPTFITPNPNIDWKGSRVRATRTSIKWPGTSLIRRASVNSFGFGGANAHAVIENYAHAQNHVSSHKQVTTNFFDDDDEDEDGEDGPAVASTALPTVLVFSANSQASLKSNVKALSSHLLNPLVSVELGDLAYTLSERRSRHYYRGFAVTRSIKTKIGEETLVTGKQASAPPRIGFVFTGQGAQWPQMGAELVASFPRARRVIQDLDEVLQALPEPPAWSLLAELTAARTAEALRQPEFSQPLVTALQLALLDVLDGWGIRPTAVVGHSSGEIAAAAAAGLMTYADAIKAAYYRGQASKKTGPAAEPVGMLAVGVGADVVAQFLRPDEEGRLQIACYNSPSSLTISGTVSALDKLRARLQEAGHFARLLLVDLAYHSEYMAEIGDVYEQMLLRDATIFQRGTDGEASGVRMFSSVTGGLLGPRERPDAGYWKTNMVSPVRFDQAASGLLRDAEHGADFLIELGPSNALAGPIGQIKKAIGGAGAGADAQYTSALKRGADSTLALYNAVGHLFLAGGSVDLASVNGVNQHNAKVIVDLPNYAWDHTVQYWHETRASSDWRFKKFVNHDLLGSKMNGTPWQAPIFKKVLRVPDAPWLRDHKLGSDIVFPAAAYVGMAVEAMFQTAVVTLWNDAVPARHRFRLRDVKLLRALVLEEAAETRLTLALSPVKGGSTRSWFAFQVCSQQEGNPVDPVHSTGLVCVETDYEDTPATSAQVAPLELATPAQTWYKALADLGYKFGPAFQKHLMVESTIGRRTSRSTVNLEAPPSHPNGQSRYPLHPAVMDSCFQAASPALWRGDLPTPGAAVLVPKVIDTIVVDGSKRALPVEGVALASASFLGVGNPENPRNYATNVRVYDPRDGAFLFEMRGLSSGEMQTTDSERAGHTIARVAWNADIDLLVSGDEAVAREWLRTKTVGDAVDVVAHKNPGLSVLEINLNAADASSLWLQDSDTNPIRAAASQYHLAVREAKVLIQVQQQLSSATGSPQFHLVDAAKPASVAPGTKFDLVIVKGSAATDLDKDALFKSIEQSVSEGGYIIASGLHDAGLGALGKTFALGGEHTTISQAKATTTTTTAESRPTVAHVSLLSPELHAQHSASMARILATLSAKHHWNITPLTNPLAELPSSSTTSTTILILDELFTPVTATLDHRQWAILQRLTRQRSRLLWLTAGAQLTSTHPTRAAAIGLLRTIRAEEQLDLATLDVAAADAASADATAAAVAVTLARARRAHGAGTDFEFAARDGVVHVARVVPDAGLTARQSGDVAARETETADLHALGTLVQLRCERLGNVDAVHFGEAEAEAAELAAGLVEVEVYAAGLNYKDVVVTMGIVPGDETQLGHEAAGVVRRVAAAGAEGYAVGDRVVVFGKGCFANRVRTTPARMHRIPDGMSFEEAATMAVVYLTSIHSLFDIGGVSAGKRVLIHSAAGGVGIAAIQLAQSVGADVFATVGTPEKRAFLKSTFGLGEGRVFNSRNTDFGDGILAATDGEGVDVVLNSLTGDMLVESFRILRDGGTMVEIGKKDILDRNDLPMAPFDRNISFRAVDLSPERASDALISRLFSKLFALFEWGHIKPINPIHRYSWADIPAAIRFLRAGKHIGKIVLTDSGADAKVQVPIRRAPKQLRLREDGSYLIVGGLRGLCGSLAISLAKSGAKHLAVMSRSGYADDKSRYVVKQVNALGAHIDLLTADVTDAGQVEAAFRQTRVPIAGIIQGAMVLRDRPFDSMTLAEYHQAFGCKVQGTWNLHNAAAALNLELDFFTLLSSISGIVGNRGQANYAAANVFLDAFAAYRQARGQAACAVDLGVIEDAGVIAENAKLHEQFDPRVFRGINDGLLRKILQLSLLQQQDGASSAQMITGLVAQQPADSSLAGDARFAALFATQRGPGGGASKSGGGGGGDADVQALVVLLQSKTVEPAARLKATVEVVNGCFVRMLRLAEPMDPARSLSVYGIDSLSAVEVRNWVRAQLGAFVTTLDIMNAASLTAFCEKIIAKVAAAET</sequence>
<dbReference type="InterPro" id="IPR014031">
    <property type="entry name" value="Ketoacyl_synth_C"/>
</dbReference>
<dbReference type="GO" id="GO:0004312">
    <property type="term" value="F:fatty acid synthase activity"/>
    <property type="evidence" value="ECO:0007669"/>
    <property type="project" value="TreeGrafter"/>
</dbReference>
<dbReference type="SMART" id="SM00829">
    <property type="entry name" value="PKS_ER"/>
    <property type="match status" value="1"/>
</dbReference>
<dbReference type="SUPFAM" id="SSF52151">
    <property type="entry name" value="FabD/lysophospholipase-like"/>
    <property type="match status" value="1"/>
</dbReference>
<dbReference type="Pfam" id="PF08659">
    <property type="entry name" value="KR"/>
    <property type="match status" value="1"/>
</dbReference>
<dbReference type="SUPFAM" id="SSF50129">
    <property type="entry name" value="GroES-like"/>
    <property type="match status" value="1"/>
</dbReference>
<dbReference type="Pfam" id="PF14765">
    <property type="entry name" value="PS-DH"/>
    <property type="match status" value="1"/>
</dbReference>
<dbReference type="InterPro" id="IPR020807">
    <property type="entry name" value="PKS_DH"/>
</dbReference>
<dbReference type="Proteomes" id="UP001304895">
    <property type="component" value="Unassembled WGS sequence"/>
</dbReference>
<feature type="active site" description="Proton acceptor; for dehydratase activity" evidence="6">
    <location>
        <position position="1016"/>
    </location>
</feature>
<dbReference type="InterPro" id="IPR049551">
    <property type="entry name" value="PKS_DH_C"/>
</dbReference>
<feature type="region of interest" description="N-terminal hotdog fold" evidence="6">
    <location>
        <begin position="984"/>
        <end position="1122"/>
    </location>
</feature>
<dbReference type="InterPro" id="IPR057326">
    <property type="entry name" value="KR_dom"/>
</dbReference>
<keyword evidence="1" id="KW-0596">Phosphopantetheine</keyword>
<evidence type="ECO:0000256" key="1">
    <source>
        <dbReference type="ARBA" id="ARBA00022450"/>
    </source>
</evidence>
<dbReference type="GO" id="GO:0044550">
    <property type="term" value="P:secondary metabolite biosynthetic process"/>
    <property type="evidence" value="ECO:0007669"/>
    <property type="project" value="TreeGrafter"/>
</dbReference>
<keyword evidence="5" id="KW-0511">Multifunctional enzyme</keyword>
<dbReference type="Pfam" id="PF16197">
    <property type="entry name" value="KAsynt_C_assoc"/>
    <property type="match status" value="1"/>
</dbReference>
<feature type="domain" description="PKS/mFAS DH" evidence="9">
    <location>
        <begin position="984"/>
        <end position="1296"/>
    </location>
</feature>
<evidence type="ECO:0000256" key="2">
    <source>
        <dbReference type="ARBA" id="ARBA00022553"/>
    </source>
</evidence>
<dbReference type="InterPro" id="IPR014030">
    <property type="entry name" value="Ketoacyl_synth_N"/>
</dbReference>
<dbReference type="InterPro" id="IPR011032">
    <property type="entry name" value="GroES-like_sf"/>
</dbReference>
<feature type="domain" description="Carrier" evidence="7">
    <location>
        <begin position="2329"/>
        <end position="2409"/>
    </location>
</feature>
<keyword evidence="3" id="KW-0808">Transferase</keyword>
<dbReference type="SMART" id="SM00823">
    <property type="entry name" value="PKS_PP"/>
    <property type="match status" value="1"/>
</dbReference>
<dbReference type="InterPro" id="IPR042104">
    <property type="entry name" value="PKS_dehydratase_sf"/>
</dbReference>
<dbReference type="Pfam" id="PF00109">
    <property type="entry name" value="ketoacyl-synt"/>
    <property type="match status" value="1"/>
</dbReference>
<evidence type="ECO:0000259" key="9">
    <source>
        <dbReference type="PROSITE" id="PS52019"/>
    </source>
</evidence>
<comment type="caution">
    <text evidence="10">The sequence shown here is derived from an EMBL/GenBank/DDBJ whole genome shotgun (WGS) entry which is preliminary data.</text>
</comment>
<dbReference type="Pfam" id="PF08240">
    <property type="entry name" value="ADH_N"/>
    <property type="match status" value="1"/>
</dbReference>
<dbReference type="Gene3D" id="1.10.1200.10">
    <property type="entry name" value="ACP-like"/>
    <property type="match status" value="1"/>
</dbReference>
<dbReference type="InterPro" id="IPR020806">
    <property type="entry name" value="PKS_PP-bd"/>
</dbReference>
<name>A0AAN6UMP0_9PEZI</name>
<dbReference type="GO" id="GO:0004315">
    <property type="term" value="F:3-oxoacyl-[acyl-carrier-protein] synthase activity"/>
    <property type="evidence" value="ECO:0007669"/>
    <property type="project" value="InterPro"/>
</dbReference>
<dbReference type="Pfam" id="PF00550">
    <property type="entry name" value="PP-binding"/>
    <property type="match status" value="1"/>
</dbReference>
<evidence type="ECO:0000313" key="11">
    <source>
        <dbReference type="Proteomes" id="UP001304895"/>
    </source>
</evidence>
<dbReference type="SMART" id="SM00825">
    <property type="entry name" value="PKS_KS"/>
    <property type="match status" value="1"/>
</dbReference>
<dbReference type="GO" id="GO:0006633">
    <property type="term" value="P:fatty acid biosynthetic process"/>
    <property type="evidence" value="ECO:0007669"/>
    <property type="project" value="InterPro"/>
</dbReference>
<dbReference type="Gene3D" id="3.40.50.720">
    <property type="entry name" value="NAD(P)-binding Rossmann-like Domain"/>
    <property type="match status" value="1"/>
</dbReference>